<evidence type="ECO:0000256" key="5">
    <source>
        <dbReference type="SAM" id="Coils"/>
    </source>
</evidence>
<keyword evidence="7" id="KW-1133">Transmembrane helix</keyword>
<feature type="compositionally biased region" description="Low complexity" evidence="6">
    <location>
        <begin position="538"/>
        <end position="566"/>
    </location>
</feature>
<dbReference type="PRINTS" id="PR00260">
    <property type="entry name" value="CHEMTRNSDUCR"/>
</dbReference>
<evidence type="ECO:0000256" key="4">
    <source>
        <dbReference type="PROSITE-ProRule" id="PRU00284"/>
    </source>
</evidence>
<dbReference type="InterPro" id="IPR003660">
    <property type="entry name" value="HAMP_dom"/>
</dbReference>
<evidence type="ECO:0000256" key="3">
    <source>
        <dbReference type="ARBA" id="ARBA00029447"/>
    </source>
</evidence>
<evidence type="ECO:0000256" key="2">
    <source>
        <dbReference type="ARBA" id="ARBA00022481"/>
    </source>
</evidence>
<dbReference type="InterPro" id="IPR004089">
    <property type="entry name" value="MCPsignal_dom"/>
</dbReference>
<dbReference type="InterPro" id="IPR051310">
    <property type="entry name" value="MCP_chemotaxis"/>
</dbReference>
<feature type="region of interest" description="Disordered" evidence="6">
    <location>
        <begin position="538"/>
        <end position="573"/>
    </location>
</feature>
<evidence type="ECO:0000259" key="8">
    <source>
        <dbReference type="PROSITE" id="PS50111"/>
    </source>
</evidence>
<organism evidence="10 11">
    <name type="scientific">Herbaspirillum aquaticum</name>
    <dbReference type="NCBI Taxonomy" id="568783"/>
    <lineage>
        <taxon>Bacteria</taxon>
        <taxon>Pseudomonadati</taxon>
        <taxon>Pseudomonadota</taxon>
        <taxon>Betaproteobacteria</taxon>
        <taxon>Burkholderiales</taxon>
        <taxon>Oxalobacteraceae</taxon>
        <taxon>Herbaspirillum</taxon>
    </lineage>
</organism>
<dbReference type="InterPro" id="IPR047347">
    <property type="entry name" value="YvaQ-like_sensor"/>
</dbReference>
<keyword evidence="11" id="KW-1185">Reference proteome</keyword>
<dbReference type="GO" id="GO:0007165">
    <property type="term" value="P:signal transduction"/>
    <property type="evidence" value="ECO:0007669"/>
    <property type="project" value="UniProtKB-KW"/>
</dbReference>
<dbReference type="SMART" id="SM00283">
    <property type="entry name" value="MA"/>
    <property type="match status" value="1"/>
</dbReference>
<evidence type="ECO:0000259" key="9">
    <source>
        <dbReference type="PROSITE" id="PS50885"/>
    </source>
</evidence>
<evidence type="ECO:0000313" key="11">
    <source>
        <dbReference type="Proteomes" id="UP000214747"/>
    </source>
</evidence>
<dbReference type="Pfam" id="PF00015">
    <property type="entry name" value="MCPsignal"/>
    <property type="match status" value="1"/>
</dbReference>
<dbReference type="PROSITE" id="PS50885">
    <property type="entry name" value="HAMP"/>
    <property type="match status" value="1"/>
</dbReference>
<feature type="domain" description="Methyl-accepting transducer" evidence="8">
    <location>
        <begin position="269"/>
        <end position="498"/>
    </location>
</feature>
<dbReference type="EMBL" id="NJGV01000015">
    <property type="protein sequence ID" value="OWY33687.1"/>
    <property type="molecule type" value="Genomic_DNA"/>
</dbReference>
<sequence length="573" mass="60905">MKISDIKISVRLGAAFAGLIVVMCVIGFVAVKNLWAVSAITDEIVNDRYVKVALVNQINDKVNTAARALRNAIIAPDQANVDKYVERALNNTREVSEHMAELEKRLNTPRGKELFAKLRDVRAEYAKPRDRMLELLRQQKKAEAGDFLFKELIPAQDKYLAALKELIAFQVSIMDQSVVKGVDVSSNAVNTVIVLSAVAIFISVLCAVMITRSITRPLNEAVHVATAVAAGDLTVQINDTAKDETGALLAALKAMNDNLHRIVTEVRQGSDTINTASAEIATGNLDLSSRTEQQAGALEETASAMEELTSTVKQNADNARQANTLAATASQVAMQGGSVVGEVVQTMGQINDASRKIVDIISVIDGIAFQTNILALNAAVEAARAGEQGRGFAVVASEVRTLAQRSAAAAKEIKSLIDASVERVDSGSRLVEQAGTTMDEVVASVKRVTDVVAEITAASSEQSDGIEQINQAIVQMDEVTQQNAALVEEAAAAAQSLQEQSGRLVQTVSIFKLSSHEGHRAAPVSAPRTVDVTPRAAALPRKPAPKASAPAKVLPAAQPALKPAAAEGDWEQF</sequence>
<dbReference type="SMART" id="SM00304">
    <property type="entry name" value="HAMP"/>
    <property type="match status" value="1"/>
</dbReference>
<name>A0A225SVV9_9BURK</name>
<evidence type="ECO:0000256" key="6">
    <source>
        <dbReference type="SAM" id="MobiDB-lite"/>
    </source>
</evidence>
<keyword evidence="2" id="KW-0488">Methylation</keyword>
<keyword evidence="7" id="KW-0472">Membrane</keyword>
<dbReference type="InterPro" id="IPR004090">
    <property type="entry name" value="Chemotax_Me-accpt_rcpt"/>
</dbReference>
<dbReference type="PANTHER" id="PTHR43531:SF14">
    <property type="entry name" value="METHYL-ACCEPTING CHEMOTAXIS PROTEIN I-RELATED"/>
    <property type="match status" value="1"/>
</dbReference>
<comment type="caution">
    <text evidence="10">The sequence shown here is derived from an EMBL/GenBank/DDBJ whole genome shotgun (WGS) entry which is preliminary data.</text>
</comment>
<comment type="subcellular location">
    <subcellularLocation>
        <location evidence="1">Membrane</location>
    </subcellularLocation>
</comment>
<dbReference type="CDD" id="cd11386">
    <property type="entry name" value="MCP_signal"/>
    <property type="match status" value="1"/>
</dbReference>
<dbReference type="PROSITE" id="PS50111">
    <property type="entry name" value="CHEMOTAXIS_TRANSDUC_2"/>
    <property type="match status" value="1"/>
</dbReference>
<reference evidence="10 11" key="1">
    <citation type="journal article" date="2010" name="Int. J. Syst. Evol. Microbiol.">
        <title>Reclassification of Herbaspirillum putei as a later heterotypic synonym of Herbaspirillum huttiense, with the description of H. huttiense subsp. huttiense subsp. nov. and H. huttiense subsp. putei subsp. nov., comb. nov., and description of Herbaspirillum aquaticum sp. nov.</title>
        <authorList>
            <person name="Dobritsa A.P."/>
            <person name="Reddy M.C."/>
            <person name="Samadpour M."/>
        </authorList>
    </citation>
    <scope>NUCLEOTIDE SEQUENCE [LARGE SCALE GENOMIC DNA]</scope>
    <source>
        <strain evidence="10 11">IEH 4430</strain>
    </source>
</reference>
<keyword evidence="5" id="KW-0175">Coiled coil</keyword>
<accession>A0A225SVV9</accession>
<comment type="similarity">
    <text evidence="3">Belongs to the methyl-accepting chemotaxis (MCP) protein family.</text>
</comment>
<gene>
    <name evidence="10" type="ORF">CEJ45_15815</name>
</gene>
<keyword evidence="7" id="KW-0812">Transmembrane</keyword>
<dbReference type="Gene3D" id="1.10.287.950">
    <property type="entry name" value="Methyl-accepting chemotaxis protein"/>
    <property type="match status" value="1"/>
</dbReference>
<feature type="transmembrane region" description="Helical" evidence="7">
    <location>
        <begin position="188"/>
        <end position="210"/>
    </location>
</feature>
<dbReference type="RefSeq" id="WP_088756030.1">
    <property type="nucleotide sequence ID" value="NZ_NJGV01000015.1"/>
</dbReference>
<dbReference type="Proteomes" id="UP000214747">
    <property type="component" value="Unassembled WGS sequence"/>
</dbReference>
<dbReference type="GO" id="GO:0004888">
    <property type="term" value="F:transmembrane signaling receptor activity"/>
    <property type="evidence" value="ECO:0007669"/>
    <property type="project" value="InterPro"/>
</dbReference>
<keyword evidence="4" id="KW-0807">Transducer</keyword>
<dbReference type="GO" id="GO:0006935">
    <property type="term" value="P:chemotaxis"/>
    <property type="evidence" value="ECO:0007669"/>
    <property type="project" value="InterPro"/>
</dbReference>
<dbReference type="GO" id="GO:0005886">
    <property type="term" value="C:plasma membrane"/>
    <property type="evidence" value="ECO:0007669"/>
    <property type="project" value="TreeGrafter"/>
</dbReference>
<dbReference type="Pfam" id="PF12729">
    <property type="entry name" value="4HB_MCP_1"/>
    <property type="match status" value="1"/>
</dbReference>
<dbReference type="AlphaFoldDB" id="A0A225SVV9"/>
<feature type="coiled-coil region" evidence="5">
    <location>
        <begin position="469"/>
        <end position="496"/>
    </location>
</feature>
<dbReference type="CDD" id="cd19411">
    <property type="entry name" value="MCP2201-like_sensor"/>
    <property type="match status" value="1"/>
</dbReference>
<evidence type="ECO:0000256" key="1">
    <source>
        <dbReference type="ARBA" id="ARBA00004370"/>
    </source>
</evidence>
<dbReference type="SUPFAM" id="SSF58104">
    <property type="entry name" value="Methyl-accepting chemotaxis protein (MCP) signaling domain"/>
    <property type="match status" value="1"/>
</dbReference>
<evidence type="ECO:0000256" key="7">
    <source>
        <dbReference type="SAM" id="Phobius"/>
    </source>
</evidence>
<proteinExistence type="inferred from homology"/>
<feature type="transmembrane region" description="Helical" evidence="7">
    <location>
        <begin position="12"/>
        <end position="31"/>
    </location>
</feature>
<protein>
    <submittedName>
        <fullName evidence="10">Methyl-accepting chemotaxis protein</fullName>
    </submittedName>
</protein>
<dbReference type="InterPro" id="IPR024478">
    <property type="entry name" value="HlyB_4HB_MCP"/>
</dbReference>
<evidence type="ECO:0000313" key="10">
    <source>
        <dbReference type="EMBL" id="OWY33687.1"/>
    </source>
</evidence>
<feature type="domain" description="HAMP" evidence="9">
    <location>
        <begin position="212"/>
        <end position="264"/>
    </location>
</feature>
<dbReference type="FunFam" id="1.10.287.950:FF:000001">
    <property type="entry name" value="Methyl-accepting chemotaxis sensory transducer"/>
    <property type="match status" value="1"/>
</dbReference>
<dbReference type="PANTHER" id="PTHR43531">
    <property type="entry name" value="PROTEIN ICFG"/>
    <property type="match status" value="1"/>
</dbReference>
<dbReference type="Pfam" id="PF00672">
    <property type="entry name" value="HAMP"/>
    <property type="match status" value="1"/>
</dbReference>